<dbReference type="AlphaFoldDB" id="A0A939DP50"/>
<accession>A0A939DP50</accession>
<feature type="chain" id="PRO_5037207267" evidence="1">
    <location>
        <begin position="19"/>
        <end position="169"/>
    </location>
</feature>
<proteinExistence type="predicted"/>
<name>A0A939DP50_9ALTE</name>
<sequence length="169" mass="19150">MKKVLALLCLVLAANAWAKPQLLACIDEFPPYQMLGEPPLGEHVAALEVLADKLARPLAFTTEPDFSHCLQRLKSGEADLIAGLIDKPARHEFLHMLPMRRESAYFFVTRSQGPVIEDYDDLHHHLIAVSKDYYYFPRFDQDPQLKKIAVDNVHIAYKLLLAGRGGSRR</sequence>
<protein>
    <submittedName>
        <fullName evidence="2">Transporter substrate-binding domain-containing protein</fullName>
    </submittedName>
</protein>
<keyword evidence="3" id="KW-1185">Reference proteome</keyword>
<gene>
    <name evidence="2" type="ORF">J0A66_11200</name>
</gene>
<comment type="caution">
    <text evidence="2">The sequence shown here is derived from an EMBL/GenBank/DDBJ whole genome shotgun (WGS) entry which is preliminary data.</text>
</comment>
<evidence type="ECO:0000313" key="2">
    <source>
        <dbReference type="EMBL" id="MBN7825792.1"/>
    </source>
</evidence>
<dbReference type="RefSeq" id="WP_206573901.1">
    <property type="nucleotide sequence ID" value="NZ_JAFKCV010000005.1"/>
</dbReference>
<organism evidence="2 3">
    <name type="scientific">Bowmanella dokdonensis</name>
    <dbReference type="NCBI Taxonomy" id="751969"/>
    <lineage>
        <taxon>Bacteria</taxon>
        <taxon>Pseudomonadati</taxon>
        <taxon>Pseudomonadota</taxon>
        <taxon>Gammaproteobacteria</taxon>
        <taxon>Alteromonadales</taxon>
        <taxon>Alteromonadaceae</taxon>
        <taxon>Bowmanella</taxon>
    </lineage>
</organism>
<reference evidence="2" key="1">
    <citation type="submission" date="2021-03" db="EMBL/GenBank/DDBJ databases">
        <title>novel species isolated from a fishpond in China.</title>
        <authorList>
            <person name="Lu H."/>
            <person name="Cai Z."/>
        </authorList>
    </citation>
    <scope>NUCLEOTIDE SEQUENCE</scope>
    <source>
        <strain evidence="2">JCM 30855</strain>
    </source>
</reference>
<feature type="signal peptide" evidence="1">
    <location>
        <begin position="1"/>
        <end position="18"/>
    </location>
</feature>
<dbReference type="Proteomes" id="UP000664654">
    <property type="component" value="Unassembled WGS sequence"/>
</dbReference>
<dbReference type="Gene3D" id="3.40.190.10">
    <property type="entry name" value="Periplasmic binding protein-like II"/>
    <property type="match status" value="2"/>
</dbReference>
<dbReference type="SUPFAM" id="SSF53850">
    <property type="entry name" value="Periplasmic binding protein-like II"/>
    <property type="match status" value="1"/>
</dbReference>
<evidence type="ECO:0000256" key="1">
    <source>
        <dbReference type="SAM" id="SignalP"/>
    </source>
</evidence>
<evidence type="ECO:0000313" key="3">
    <source>
        <dbReference type="Proteomes" id="UP000664654"/>
    </source>
</evidence>
<dbReference type="EMBL" id="JAFKCV010000005">
    <property type="protein sequence ID" value="MBN7825792.1"/>
    <property type="molecule type" value="Genomic_DNA"/>
</dbReference>
<keyword evidence="1" id="KW-0732">Signal</keyword>